<sequence length="101" mass="11311">MLHDLKCSNYIAPHPCIRVVHNKFEASHLSLLSGGRSQLRHHQMTLPYGFLLHLHQNYSSSPSSSAFSSAALRVSLLSALPQLLLFRSLLKLNSATSFLLW</sequence>
<name>A0A0V0HP38_SOLCH</name>
<organism evidence="1">
    <name type="scientific">Solanum chacoense</name>
    <name type="common">Chaco potato</name>
    <dbReference type="NCBI Taxonomy" id="4108"/>
    <lineage>
        <taxon>Eukaryota</taxon>
        <taxon>Viridiplantae</taxon>
        <taxon>Streptophyta</taxon>
        <taxon>Embryophyta</taxon>
        <taxon>Tracheophyta</taxon>
        <taxon>Spermatophyta</taxon>
        <taxon>Magnoliopsida</taxon>
        <taxon>eudicotyledons</taxon>
        <taxon>Gunneridae</taxon>
        <taxon>Pentapetalae</taxon>
        <taxon>asterids</taxon>
        <taxon>lamiids</taxon>
        <taxon>Solanales</taxon>
        <taxon>Solanaceae</taxon>
        <taxon>Solanoideae</taxon>
        <taxon>Solaneae</taxon>
        <taxon>Solanum</taxon>
    </lineage>
</organism>
<protein>
    <submittedName>
        <fullName evidence="1">Putative ovule protein</fullName>
    </submittedName>
</protein>
<dbReference type="AlphaFoldDB" id="A0A0V0HP38"/>
<proteinExistence type="predicted"/>
<dbReference type="EMBL" id="GEDG01016853">
    <property type="protein sequence ID" value="JAP22181.1"/>
    <property type="molecule type" value="Transcribed_RNA"/>
</dbReference>
<accession>A0A0V0HP38</accession>
<evidence type="ECO:0000313" key="1">
    <source>
        <dbReference type="EMBL" id="JAP22181.1"/>
    </source>
</evidence>
<reference evidence="1" key="1">
    <citation type="submission" date="2015-12" db="EMBL/GenBank/DDBJ databases">
        <title>Gene expression during late stages of embryo sac development: a critical building block for successful pollen-pistil interactions.</title>
        <authorList>
            <person name="Liu Y."/>
            <person name="Joly V."/>
            <person name="Sabar M."/>
            <person name="Matton D.P."/>
        </authorList>
    </citation>
    <scope>NUCLEOTIDE SEQUENCE</scope>
</reference>